<dbReference type="EC" id="4.2.1.44" evidence="2"/>
<dbReference type="Pfam" id="PF01261">
    <property type="entry name" value="AP_endonuc_2"/>
    <property type="match status" value="1"/>
</dbReference>
<proteinExistence type="predicted"/>
<accession>A0ABV7WZF9</accession>
<comment type="caution">
    <text evidence="2">The sequence shown here is derived from an EMBL/GenBank/DDBJ whole genome shotgun (WGS) entry which is preliminary data.</text>
</comment>
<dbReference type="RefSeq" id="WP_380096439.1">
    <property type="nucleotide sequence ID" value="NZ_JBHRYD010000005.1"/>
</dbReference>
<dbReference type="EMBL" id="JBHRYD010000005">
    <property type="protein sequence ID" value="MFC3704706.1"/>
    <property type="molecule type" value="Genomic_DNA"/>
</dbReference>
<dbReference type="InterPro" id="IPR013022">
    <property type="entry name" value="Xyl_isomerase-like_TIM-brl"/>
</dbReference>
<dbReference type="InterPro" id="IPR030823">
    <property type="entry name" value="IolE/MocC"/>
</dbReference>
<keyword evidence="2" id="KW-0456">Lyase</keyword>
<name>A0ABV7WZF9_9HYPH</name>
<reference evidence="3" key="1">
    <citation type="journal article" date="2019" name="Int. J. Syst. Evol. Microbiol.">
        <title>The Global Catalogue of Microorganisms (GCM) 10K type strain sequencing project: providing services to taxonomists for standard genome sequencing and annotation.</title>
        <authorList>
            <consortium name="The Broad Institute Genomics Platform"/>
            <consortium name="The Broad Institute Genome Sequencing Center for Infectious Disease"/>
            <person name="Wu L."/>
            <person name="Ma J."/>
        </authorList>
    </citation>
    <scope>NUCLEOTIDE SEQUENCE [LARGE SCALE GENOMIC DNA]</scope>
    <source>
        <strain evidence="3">KCTC 42281</strain>
    </source>
</reference>
<dbReference type="PANTHER" id="PTHR12110:SF41">
    <property type="entry name" value="INOSOSE DEHYDRATASE"/>
    <property type="match status" value="1"/>
</dbReference>
<dbReference type="Proteomes" id="UP001595613">
    <property type="component" value="Unassembled WGS sequence"/>
</dbReference>
<organism evidence="2 3">
    <name type="scientific">Devosia honganensis</name>
    <dbReference type="NCBI Taxonomy" id="1610527"/>
    <lineage>
        <taxon>Bacteria</taxon>
        <taxon>Pseudomonadati</taxon>
        <taxon>Pseudomonadota</taxon>
        <taxon>Alphaproteobacteria</taxon>
        <taxon>Hyphomicrobiales</taxon>
        <taxon>Devosiaceae</taxon>
        <taxon>Devosia</taxon>
    </lineage>
</organism>
<keyword evidence="3" id="KW-1185">Reference proteome</keyword>
<dbReference type="PANTHER" id="PTHR12110">
    <property type="entry name" value="HYDROXYPYRUVATE ISOMERASE"/>
    <property type="match status" value="1"/>
</dbReference>
<sequence>MKSDVAGHSADKSIRLGVSPLSWVNEVLKDLGAGTTAEQCLSEAAAAGFAGVELSRIFPRQAETLSALLGRHHLGLASGWHDGFLADRSVQEEIAAVRAHASLLKACGVSVMVYGECGRMPERALDIPMSGRRTLSAGEWAAYGERLTRFAEALHDEFGLRLAYHHHLMMVAETLSEVRAVMAATGPAVGLLLDTGHAFAAGYDYSILIAEFAPRINHIHLKDVRAAVLADVRARDRSFNEAVRAGLFTVPGDGDVDYRPLARFIAEGGYSGWLVVEAEQDPEQAPPAETVARAFRFVSEHILHETLERS</sequence>
<dbReference type="InterPro" id="IPR050312">
    <property type="entry name" value="IolE/XylAMocC-like"/>
</dbReference>
<dbReference type="SUPFAM" id="SSF51658">
    <property type="entry name" value="Xylose isomerase-like"/>
    <property type="match status" value="1"/>
</dbReference>
<dbReference type="InterPro" id="IPR036237">
    <property type="entry name" value="Xyl_isomerase-like_sf"/>
</dbReference>
<dbReference type="NCBIfam" id="TIGR04379">
    <property type="entry name" value="myo_inos_iolE"/>
    <property type="match status" value="1"/>
</dbReference>
<evidence type="ECO:0000313" key="3">
    <source>
        <dbReference type="Proteomes" id="UP001595613"/>
    </source>
</evidence>
<dbReference type="GO" id="GO:0050114">
    <property type="term" value="F:myo-inosose-2 dehydratase activity"/>
    <property type="evidence" value="ECO:0007669"/>
    <property type="project" value="UniProtKB-EC"/>
</dbReference>
<protein>
    <submittedName>
        <fullName evidence="2">Myo-inosose-2 dehydratase</fullName>
        <ecNumber evidence="2">4.2.1.44</ecNumber>
    </submittedName>
</protein>
<gene>
    <name evidence="2" type="primary">iolE</name>
    <name evidence="2" type="ORF">ACFOOL_08035</name>
</gene>
<evidence type="ECO:0000313" key="2">
    <source>
        <dbReference type="EMBL" id="MFC3704706.1"/>
    </source>
</evidence>
<feature type="domain" description="Xylose isomerase-like TIM barrel" evidence="1">
    <location>
        <begin position="42"/>
        <end position="297"/>
    </location>
</feature>
<dbReference type="Gene3D" id="3.20.20.150">
    <property type="entry name" value="Divalent-metal-dependent TIM barrel enzymes"/>
    <property type="match status" value="1"/>
</dbReference>
<evidence type="ECO:0000259" key="1">
    <source>
        <dbReference type="Pfam" id="PF01261"/>
    </source>
</evidence>